<keyword evidence="9" id="KW-0442">Lipid degradation</keyword>
<evidence type="ECO:0000256" key="18">
    <source>
        <dbReference type="ARBA" id="ARBA00044219"/>
    </source>
</evidence>
<comment type="catalytic activity">
    <reaction evidence="22">
        <text>a 1-O-alkyl-2-acetyl-sn-glycerol + H2O = a 1-O-alkyl-sn-glycerol + acetate + H(+)</text>
        <dbReference type="Rhea" id="RHEA:11552"/>
        <dbReference type="ChEBI" id="CHEBI:15377"/>
        <dbReference type="ChEBI" id="CHEBI:15378"/>
        <dbReference type="ChEBI" id="CHEBI:15850"/>
        <dbReference type="ChEBI" id="CHEBI:16291"/>
        <dbReference type="ChEBI" id="CHEBI:30089"/>
        <dbReference type="EC" id="3.1.1.71"/>
    </reaction>
    <physiologicalReaction direction="left-to-right" evidence="22">
        <dbReference type="Rhea" id="RHEA:11553"/>
    </physiologicalReaction>
</comment>
<feature type="domain" description="Alpha/beta hydrolase fold-3" evidence="25">
    <location>
        <begin position="321"/>
        <end position="381"/>
    </location>
</feature>
<dbReference type="PANTHER" id="PTHR48081:SF29">
    <property type="entry name" value="NEUTRAL CHOLESTEROL ESTER HYDROLASE 1"/>
    <property type="match status" value="1"/>
</dbReference>
<dbReference type="Proteomes" id="UP000829720">
    <property type="component" value="Unassembled WGS sequence"/>
</dbReference>
<reference evidence="26" key="1">
    <citation type="submission" date="2021-01" db="EMBL/GenBank/DDBJ databases">
        <authorList>
            <person name="Zahm M."/>
            <person name="Roques C."/>
            <person name="Cabau C."/>
            <person name="Klopp C."/>
            <person name="Donnadieu C."/>
            <person name="Jouanno E."/>
            <person name="Lampietro C."/>
            <person name="Louis A."/>
            <person name="Herpin A."/>
            <person name="Echchiki A."/>
            <person name="Berthelot C."/>
            <person name="Parey E."/>
            <person name="Roest-Crollius H."/>
            <person name="Braasch I."/>
            <person name="Postlethwait J."/>
            <person name="Bobe J."/>
            <person name="Montfort J."/>
            <person name="Bouchez O."/>
            <person name="Begum T."/>
            <person name="Mejri S."/>
            <person name="Adams A."/>
            <person name="Chen W.-J."/>
            <person name="Guiguen Y."/>
        </authorList>
    </citation>
    <scope>NUCLEOTIDE SEQUENCE</scope>
    <source>
        <tissue evidence="26">Blood</tissue>
    </source>
</reference>
<dbReference type="OrthoDB" id="408631at2759"/>
<evidence type="ECO:0000256" key="9">
    <source>
        <dbReference type="ARBA" id="ARBA00022963"/>
    </source>
</evidence>
<keyword evidence="5" id="KW-0812">Transmembrane</keyword>
<keyword evidence="6" id="KW-0378">Hydrolase</keyword>
<dbReference type="EC" id="3.1.1.71" evidence="16"/>
<evidence type="ECO:0000256" key="16">
    <source>
        <dbReference type="ARBA" id="ARBA00044060"/>
    </source>
</evidence>
<dbReference type="Gene3D" id="3.40.50.1820">
    <property type="entry name" value="alpha/beta hydrolase"/>
    <property type="match status" value="1"/>
</dbReference>
<comment type="catalytic activity">
    <reaction evidence="21">
        <text>a cholesterol ester + H2O = cholesterol + a fatty acid + H(+)</text>
        <dbReference type="Rhea" id="RHEA:36403"/>
        <dbReference type="ChEBI" id="CHEBI:15377"/>
        <dbReference type="ChEBI" id="CHEBI:15378"/>
        <dbReference type="ChEBI" id="CHEBI:16113"/>
        <dbReference type="ChEBI" id="CHEBI:17002"/>
        <dbReference type="ChEBI" id="CHEBI:28868"/>
    </reaction>
    <physiologicalReaction direction="left-to-right" evidence="21">
        <dbReference type="Rhea" id="RHEA:36404"/>
    </physiologicalReaction>
</comment>
<keyword evidence="10" id="KW-0735">Signal-anchor</keyword>
<evidence type="ECO:0000256" key="10">
    <source>
        <dbReference type="ARBA" id="ARBA00022968"/>
    </source>
</evidence>
<dbReference type="InterPro" id="IPR029058">
    <property type="entry name" value="AB_hydrolase_fold"/>
</dbReference>
<evidence type="ECO:0000256" key="14">
    <source>
        <dbReference type="ARBA" id="ARBA00023180"/>
    </source>
</evidence>
<accession>A0A8T3CFS2</accession>
<comment type="catalytic activity">
    <reaction evidence="15">
        <text>1-O-hexadecyl-2-acetyl-sn-glycerol + H2O = 1-O-hexadecyl-sn-glycerol + acetate + H(+)</text>
        <dbReference type="Rhea" id="RHEA:38563"/>
        <dbReference type="ChEBI" id="CHEBI:15377"/>
        <dbReference type="ChEBI" id="CHEBI:15378"/>
        <dbReference type="ChEBI" id="CHEBI:30089"/>
        <dbReference type="ChEBI" id="CHEBI:34115"/>
        <dbReference type="ChEBI" id="CHEBI:75936"/>
    </reaction>
    <physiologicalReaction direction="left-to-right" evidence="15">
        <dbReference type="Rhea" id="RHEA:38564"/>
    </physiologicalReaction>
</comment>
<dbReference type="PANTHER" id="PTHR48081">
    <property type="entry name" value="AB HYDROLASE SUPERFAMILY PROTEIN C4A8.06C"/>
    <property type="match status" value="1"/>
</dbReference>
<organism evidence="26 27">
    <name type="scientific">Albula goreensis</name>
    <dbReference type="NCBI Taxonomy" id="1534307"/>
    <lineage>
        <taxon>Eukaryota</taxon>
        <taxon>Metazoa</taxon>
        <taxon>Chordata</taxon>
        <taxon>Craniata</taxon>
        <taxon>Vertebrata</taxon>
        <taxon>Euteleostomi</taxon>
        <taxon>Actinopterygii</taxon>
        <taxon>Neopterygii</taxon>
        <taxon>Teleostei</taxon>
        <taxon>Albuliformes</taxon>
        <taxon>Albulidae</taxon>
        <taxon>Albula</taxon>
    </lineage>
</organism>
<feature type="active site" evidence="23">
    <location>
        <position position="348"/>
    </location>
</feature>
<evidence type="ECO:0000256" key="12">
    <source>
        <dbReference type="ARBA" id="ARBA00023098"/>
    </source>
</evidence>
<evidence type="ECO:0000256" key="6">
    <source>
        <dbReference type="ARBA" id="ARBA00022801"/>
    </source>
</evidence>
<dbReference type="PIRSF" id="PIRSF037251">
    <property type="entry name" value="Arylacetamide_deacetylase"/>
    <property type="match status" value="1"/>
</dbReference>
<evidence type="ECO:0000256" key="11">
    <source>
        <dbReference type="ARBA" id="ARBA00022989"/>
    </source>
</evidence>
<comment type="catalytic activity">
    <reaction evidence="20">
        <text>cholesteryl (9Z-octadecenoate) + H2O = cholesterol + (9Z)-octadecenoate + H(+)</text>
        <dbReference type="Rhea" id="RHEA:33875"/>
        <dbReference type="ChEBI" id="CHEBI:15377"/>
        <dbReference type="ChEBI" id="CHEBI:15378"/>
        <dbReference type="ChEBI" id="CHEBI:16113"/>
        <dbReference type="ChEBI" id="CHEBI:30823"/>
        <dbReference type="ChEBI" id="CHEBI:46898"/>
    </reaction>
    <physiologicalReaction direction="left-to-right" evidence="20">
        <dbReference type="Rhea" id="RHEA:33876"/>
    </physiologicalReaction>
</comment>
<evidence type="ECO:0000256" key="7">
    <source>
        <dbReference type="ARBA" id="ARBA00022824"/>
    </source>
</evidence>
<dbReference type="InterPro" id="IPR017157">
    <property type="entry name" value="Arylacetamide_deacetylase"/>
</dbReference>
<evidence type="ECO:0000256" key="17">
    <source>
        <dbReference type="ARBA" id="ARBA00044162"/>
    </source>
</evidence>
<keyword evidence="12" id="KW-0443">Lipid metabolism</keyword>
<feature type="active site" evidence="23 24">
    <location>
        <position position="191"/>
    </location>
</feature>
<dbReference type="PROSITE" id="PS01174">
    <property type="entry name" value="LIPASE_GDXG_SER"/>
    <property type="match status" value="1"/>
</dbReference>
<keyword evidence="7" id="KW-0256">Endoplasmic reticulum</keyword>
<evidence type="ECO:0000313" key="26">
    <source>
        <dbReference type="EMBL" id="KAI1882777.1"/>
    </source>
</evidence>
<proteinExistence type="inferred from homology"/>
<dbReference type="InterPro" id="IPR033140">
    <property type="entry name" value="Lipase_GDXG_put_SER_AS"/>
</dbReference>
<evidence type="ECO:0000313" key="27">
    <source>
        <dbReference type="Proteomes" id="UP000829720"/>
    </source>
</evidence>
<evidence type="ECO:0000256" key="19">
    <source>
        <dbReference type="ARBA" id="ARBA00044256"/>
    </source>
</evidence>
<evidence type="ECO:0000256" key="22">
    <source>
        <dbReference type="ARBA" id="ARBA00049214"/>
    </source>
</evidence>
<evidence type="ECO:0000256" key="23">
    <source>
        <dbReference type="PIRSR" id="PIRSR037251-1"/>
    </source>
</evidence>
<dbReference type="AlphaFoldDB" id="A0A8T3CFS2"/>
<comment type="caution">
    <text evidence="26">The sequence shown here is derived from an EMBL/GenBank/DDBJ whole genome shotgun (WGS) entry which is preliminary data.</text>
</comment>
<keyword evidence="8" id="KW-0492">Microsome</keyword>
<dbReference type="GO" id="GO:0047378">
    <property type="term" value="F:acetylalkylglycerol acetylhydrolase activity"/>
    <property type="evidence" value="ECO:0007669"/>
    <property type="project" value="UniProtKB-EC"/>
</dbReference>
<keyword evidence="11" id="KW-1133">Transmembrane helix</keyword>
<evidence type="ECO:0000256" key="4">
    <source>
        <dbReference type="ARBA" id="ARBA00022475"/>
    </source>
</evidence>
<dbReference type="InterPro" id="IPR050300">
    <property type="entry name" value="GDXG_lipolytic_enzyme"/>
</dbReference>
<dbReference type="InterPro" id="IPR013094">
    <property type="entry name" value="AB_hydrolase_3"/>
</dbReference>
<dbReference type="EMBL" id="JAERUA010000024">
    <property type="protein sequence ID" value="KAI1882777.1"/>
    <property type="molecule type" value="Genomic_DNA"/>
</dbReference>
<dbReference type="GO" id="GO:0005886">
    <property type="term" value="C:plasma membrane"/>
    <property type="evidence" value="ECO:0007669"/>
    <property type="project" value="UniProtKB-SubCell"/>
</dbReference>
<evidence type="ECO:0000259" key="25">
    <source>
        <dbReference type="Pfam" id="PF07859"/>
    </source>
</evidence>
<evidence type="ECO:0000256" key="20">
    <source>
        <dbReference type="ARBA" id="ARBA00047653"/>
    </source>
</evidence>
<keyword evidence="27" id="KW-1185">Reference proteome</keyword>
<comment type="similarity">
    <text evidence="3">Belongs to the 'GDXG' lipolytic enzyme family.</text>
</comment>
<evidence type="ECO:0000256" key="1">
    <source>
        <dbReference type="ARBA" id="ARBA00004144"/>
    </source>
</evidence>
<evidence type="ECO:0000256" key="15">
    <source>
        <dbReference type="ARBA" id="ARBA00023406"/>
    </source>
</evidence>
<evidence type="ECO:0000256" key="5">
    <source>
        <dbReference type="ARBA" id="ARBA00022692"/>
    </source>
</evidence>
<dbReference type="GO" id="GO:0016042">
    <property type="term" value="P:lipid catabolic process"/>
    <property type="evidence" value="ECO:0007669"/>
    <property type="project" value="UniProtKB-KW"/>
</dbReference>
<protein>
    <recommendedName>
        <fullName evidence="17">Neutral cholesterol ester hydrolase 1</fullName>
        <ecNumber evidence="16">3.1.1.71</ecNumber>
    </recommendedName>
    <alternativeName>
        <fullName evidence="18">Acetylalkylglycerol acetylhydrolase</fullName>
    </alternativeName>
    <alternativeName>
        <fullName evidence="19">Arylacetamide deacetylase-like 1</fullName>
    </alternativeName>
</protein>
<gene>
    <name evidence="26" type="ORF">AGOR_G00238420</name>
</gene>
<sequence length="421" mass="46767">MMKVAFALTVSLVAVTAYYFYIPLPSTISEPWKLMLLDGIFRGIVHVGKLAHWLGICHFIQVLDYTVTLDTLGPVTNDNLRVTDTAVGGVNVRLYEWTGGAEGELKRGVVFFHGGGWALGSAKKGSYDVLCRKMAEDLKAVILSVEYRLAPVVRFPDQYEDAVRASKHFLQPEVLARFSVDPERVAVSGDSAGGNLAAAVAQQVAMDSSVTVKFKVQSLIYPALQTLDFNTPSYQQNQNVPILYRVLMVRFWLEYLNADLSLIDPLLINNHTALDQSAVDPHRPKVDWASLLPAEFREGYEPVLQALGTSRPVEEIPGLLDVRAAPLLAERDVLSRTPRAFILTCEHDVLRDDGLMYGSRLEEAGVDVTIDHHGDGFHGCLTFAFWPTHFKVGKRTLANYISWLDQTCSLFLGLFLSSDHE</sequence>
<evidence type="ECO:0000256" key="21">
    <source>
        <dbReference type="ARBA" id="ARBA00048913"/>
    </source>
</evidence>
<comment type="subcellular location">
    <subcellularLocation>
        <location evidence="2">Cell membrane</location>
        <topology evidence="2">Single-pass type II membrane protein</topology>
    </subcellularLocation>
    <subcellularLocation>
        <location evidence="1">Microsome</location>
    </subcellularLocation>
</comment>
<dbReference type="Pfam" id="PF07859">
    <property type="entry name" value="Abhydrolase_3"/>
    <property type="match status" value="2"/>
</dbReference>
<keyword evidence="13" id="KW-0472">Membrane</keyword>
<evidence type="ECO:0000256" key="2">
    <source>
        <dbReference type="ARBA" id="ARBA00004401"/>
    </source>
</evidence>
<evidence type="ECO:0000256" key="3">
    <source>
        <dbReference type="ARBA" id="ARBA00010515"/>
    </source>
</evidence>
<name>A0A8T3CFS2_9TELE</name>
<evidence type="ECO:0000256" key="13">
    <source>
        <dbReference type="ARBA" id="ARBA00023136"/>
    </source>
</evidence>
<feature type="active site" evidence="23">
    <location>
        <position position="378"/>
    </location>
</feature>
<evidence type="ECO:0000256" key="8">
    <source>
        <dbReference type="ARBA" id="ARBA00022848"/>
    </source>
</evidence>
<keyword evidence="14" id="KW-0325">Glycoprotein</keyword>
<evidence type="ECO:0000256" key="24">
    <source>
        <dbReference type="PROSITE-ProRule" id="PRU10038"/>
    </source>
</evidence>
<dbReference type="SUPFAM" id="SSF53474">
    <property type="entry name" value="alpha/beta-Hydrolases"/>
    <property type="match status" value="1"/>
</dbReference>
<keyword evidence="4" id="KW-1003">Cell membrane</keyword>
<feature type="domain" description="Alpha/beta hydrolase fold-3" evidence="25">
    <location>
        <begin position="109"/>
        <end position="267"/>
    </location>
</feature>